<dbReference type="Pfam" id="PF22091">
    <property type="entry name" value="DUF6941"/>
    <property type="match status" value="1"/>
</dbReference>
<evidence type="ECO:0000313" key="2">
    <source>
        <dbReference type="Proteomes" id="UP000614410"/>
    </source>
</evidence>
<comment type="caution">
    <text evidence="1">The sequence shown here is derived from an EMBL/GenBank/DDBJ whole genome shotgun (WGS) entry which is preliminary data.</text>
</comment>
<evidence type="ECO:0000313" key="1">
    <source>
        <dbReference type="EMBL" id="MBJ7609582.1"/>
    </source>
</evidence>
<dbReference type="EMBL" id="JAEKNN010000047">
    <property type="protein sequence ID" value="MBJ7609582.1"/>
    <property type="molecule type" value="Genomic_DNA"/>
</dbReference>
<dbReference type="InterPro" id="IPR054221">
    <property type="entry name" value="DUF6941"/>
</dbReference>
<proteinExistence type="predicted"/>
<reference evidence="1 2" key="1">
    <citation type="submission" date="2020-10" db="EMBL/GenBank/DDBJ databases">
        <title>Ca. Dormibacterota MAGs.</title>
        <authorList>
            <person name="Montgomery K."/>
        </authorList>
    </citation>
    <scope>NUCLEOTIDE SEQUENCE [LARGE SCALE GENOMIC DNA]</scope>
    <source>
        <strain evidence="1">Mitchell_Peninsula_5</strain>
    </source>
</reference>
<sequence length="145" mass="15106">MEMSFAFFADAATVPPDGKFYALGGGFSALALPQLPGMASFAVVAGFRFGTADAGRVHIVELRFVDALGKLVLPPATMRFESAGPPPTGTGEVSVSTVSVLQPTLGEPGEYAAEFWHEGVLLNSVRLHVLEQQRPIAAPGSPPPA</sequence>
<name>A0A934KKW3_9BACT</name>
<gene>
    <name evidence="1" type="ORF">JF887_09180</name>
</gene>
<organism evidence="1 2">
    <name type="scientific">Candidatus Amunia macphersoniae</name>
    <dbReference type="NCBI Taxonomy" id="3127014"/>
    <lineage>
        <taxon>Bacteria</taxon>
        <taxon>Bacillati</taxon>
        <taxon>Candidatus Dormiibacterota</taxon>
        <taxon>Candidatus Dormibacteria</taxon>
        <taxon>Candidatus Aeolococcales</taxon>
        <taxon>Candidatus Aeolococcaceae</taxon>
        <taxon>Candidatus Amunia</taxon>
    </lineage>
</organism>
<dbReference type="AlphaFoldDB" id="A0A934KKW3"/>
<accession>A0A934KKW3</accession>
<protein>
    <submittedName>
        <fullName evidence="1">Uncharacterized protein</fullName>
    </submittedName>
</protein>
<dbReference type="Proteomes" id="UP000614410">
    <property type="component" value="Unassembled WGS sequence"/>
</dbReference>